<dbReference type="EMBL" id="CP047180">
    <property type="protein sequence ID" value="QHC64469.1"/>
    <property type="molecule type" value="Genomic_DNA"/>
</dbReference>
<feature type="transmembrane region" description="Helical" evidence="8">
    <location>
        <begin position="308"/>
        <end position="328"/>
    </location>
</feature>
<organism evidence="10 11">
    <name type="scientific">Rathayibacter festucae</name>
    <dbReference type="NCBI Taxonomy" id="110937"/>
    <lineage>
        <taxon>Bacteria</taxon>
        <taxon>Bacillati</taxon>
        <taxon>Actinomycetota</taxon>
        <taxon>Actinomycetes</taxon>
        <taxon>Micrococcales</taxon>
        <taxon>Microbacteriaceae</taxon>
        <taxon>Rathayibacter</taxon>
    </lineage>
</organism>
<protein>
    <submittedName>
        <fullName evidence="10">Phospholipid carrier-dependent glycosyltransferase</fullName>
    </submittedName>
</protein>
<evidence type="ECO:0000256" key="5">
    <source>
        <dbReference type="ARBA" id="ARBA00022692"/>
    </source>
</evidence>
<gene>
    <name evidence="10" type="ORF">GSU69_18470</name>
</gene>
<dbReference type="Pfam" id="PF02366">
    <property type="entry name" value="PMT"/>
    <property type="match status" value="1"/>
</dbReference>
<proteinExistence type="predicted"/>
<keyword evidence="5 8" id="KW-0812">Transmembrane</keyword>
<dbReference type="InterPro" id="IPR003342">
    <property type="entry name" value="ArnT-like_N"/>
</dbReference>
<evidence type="ECO:0000259" key="9">
    <source>
        <dbReference type="Pfam" id="PF02366"/>
    </source>
</evidence>
<dbReference type="RefSeq" id="WP_159423828.1">
    <property type="nucleotide sequence ID" value="NZ_CP047180.1"/>
</dbReference>
<keyword evidence="3" id="KW-0328">Glycosyltransferase</keyword>
<keyword evidence="4" id="KW-0808">Transferase</keyword>
<dbReference type="Proteomes" id="UP000464597">
    <property type="component" value="Chromosome"/>
</dbReference>
<evidence type="ECO:0000313" key="10">
    <source>
        <dbReference type="EMBL" id="QHC64469.1"/>
    </source>
</evidence>
<feature type="transmembrane region" description="Helical" evidence="8">
    <location>
        <begin position="372"/>
        <end position="391"/>
    </location>
</feature>
<name>A0ABX6H3W8_9MICO</name>
<feature type="transmembrane region" description="Helical" evidence="8">
    <location>
        <begin position="167"/>
        <end position="188"/>
    </location>
</feature>
<feature type="transmembrane region" description="Helical" evidence="8">
    <location>
        <begin position="241"/>
        <end position="267"/>
    </location>
</feature>
<accession>A0ABX6H3W8</accession>
<evidence type="ECO:0000256" key="3">
    <source>
        <dbReference type="ARBA" id="ARBA00022676"/>
    </source>
</evidence>
<evidence type="ECO:0000256" key="6">
    <source>
        <dbReference type="ARBA" id="ARBA00022989"/>
    </source>
</evidence>
<keyword evidence="6 8" id="KW-1133">Transmembrane helix</keyword>
<evidence type="ECO:0000313" key="11">
    <source>
        <dbReference type="Proteomes" id="UP000464597"/>
    </source>
</evidence>
<keyword evidence="11" id="KW-1185">Reference proteome</keyword>
<dbReference type="InterPro" id="IPR050297">
    <property type="entry name" value="LipidA_mod_glycosyltrf_83"/>
</dbReference>
<evidence type="ECO:0000256" key="7">
    <source>
        <dbReference type="ARBA" id="ARBA00023136"/>
    </source>
</evidence>
<keyword evidence="2" id="KW-1003">Cell membrane</keyword>
<feature type="domain" description="ArnT-like N-terminal" evidence="9">
    <location>
        <begin position="118"/>
        <end position="266"/>
    </location>
</feature>
<feature type="transmembrane region" description="Helical" evidence="8">
    <location>
        <begin position="200"/>
        <end position="229"/>
    </location>
</feature>
<evidence type="ECO:0000256" key="2">
    <source>
        <dbReference type="ARBA" id="ARBA00022475"/>
    </source>
</evidence>
<evidence type="ECO:0000256" key="4">
    <source>
        <dbReference type="ARBA" id="ARBA00022679"/>
    </source>
</evidence>
<dbReference type="PANTHER" id="PTHR33908">
    <property type="entry name" value="MANNOSYLTRANSFERASE YKCB-RELATED"/>
    <property type="match status" value="1"/>
</dbReference>
<evidence type="ECO:0000256" key="8">
    <source>
        <dbReference type="SAM" id="Phobius"/>
    </source>
</evidence>
<feature type="transmembrane region" description="Helical" evidence="8">
    <location>
        <begin position="34"/>
        <end position="54"/>
    </location>
</feature>
<comment type="subcellular location">
    <subcellularLocation>
        <location evidence="1">Cell membrane</location>
        <topology evidence="1">Multi-pass membrane protein</topology>
    </subcellularLocation>
</comment>
<sequence length="537" mass="57503">MSTTIAPDAAGIRLPVSAAAHVARHREERPRRRPVTTVATAFGVLAVALFLRLFHLASSYDLFIDETTYTAIARDTTLGAGPLLHGMPFVLHPPLALLLLAGPARLLATQDTAALVDGLRPFVAVTGALIAALVYLVLRQSGFRRYALVGAAVVALDPLIVSFDSRVMLEAFAQLFAVLAIAAAVRAVTAPPASRGRWSLLTAVAGAATIATKETFGIVVLVTLVLVALTATRGQRRWPLAAVGGTLLGYGLVNVAMIDWAGLGLWWHMRTDGLMRLLGLQQSTGFKAEGVEHSFWERVLPNGAELGGTYAVLVLGGLSALSLLWRVLRRHETVTTLPPTGRSAARIVAIWAVCACGYVGYAVVFGSLEEQMFYIAAVPCVAALMIRSAIARRSVRRIAAFGIALVLLAQAFAWFSVHTARDDVYSQMLEQLPRVVAPDSTIAVTEETAQFVLNGYDLGQWVTVPDLQANAVDYVLLSDRLVEYGYGLADGDFAAEVRANGTRVLSIQGRENDLQLYDVREWTGSAVDSTAPSGDES</sequence>
<keyword evidence="7 8" id="KW-0472">Membrane</keyword>
<feature type="transmembrane region" description="Helical" evidence="8">
    <location>
        <begin position="398"/>
        <end position="417"/>
    </location>
</feature>
<reference evidence="11" key="1">
    <citation type="submission" date="2019-12" db="EMBL/GenBank/DDBJ databases">
        <title>Complete and draft genome sequences of new strains and members of some known species of the genus Rathayibacter isolated from plants.</title>
        <authorList>
            <person name="Tarlachkov S.V."/>
            <person name="Starodumova I.P."/>
            <person name="Dorofeeva L.V."/>
            <person name="Prisyazhnaya N.V."/>
            <person name="Leyn S."/>
            <person name="Zlamal J."/>
            <person name="Elan M."/>
            <person name="Osterman A.L."/>
            <person name="Nadler S."/>
            <person name="Subbotin S.A."/>
            <person name="Evtushenko L.I."/>
        </authorList>
    </citation>
    <scope>NUCLEOTIDE SEQUENCE [LARGE SCALE GENOMIC DNA]</scope>
    <source>
        <strain evidence="11">VKM Ac-2802</strain>
    </source>
</reference>
<feature type="transmembrane region" description="Helical" evidence="8">
    <location>
        <begin position="348"/>
        <end position="366"/>
    </location>
</feature>
<evidence type="ECO:0000256" key="1">
    <source>
        <dbReference type="ARBA" id="ARBA00004651"/>
    </source>
</evidence>
<dbReference type="PANTHER" id="PTHR33908:SF11">
    <property type="entry name" value="MEMBRANE PROTEIN"/>
    <property type="match status" value="1"/>
</dbReference>
<feature type="transmembrane region" description="Helical" evidence="8">
    <location>
        <begin position="119"/>
        <end position="137"/>
    </location>
</feature>